<evidence type="ECO:0000259" key="1">
    <source>
        <dbReference type="PROSITE" id="PS50943"/>
    </source>
</evidence>
<accession>A0A1M5TTK9</accession>
<reference evidence="3" key="1">
    <citation type="submission" date="2016-11" db="EMBL/GenBank/DDBJ databases">
        <authorList>
            <person name="Varghese N."/>
            <person name="Submissions S."/>
        </authorList>
    </citation>
    <scope>NUCLEOTIDE SEQUENCE [LARGE SCALE GENOMIC DNA]</scope>
    <source>
        <strain evidence="3">DSM 13643</strain>
    </source>
</reference>
<dbReference type="PROSITE" id="PS50943">
    <property type="entry name" value="HTH_CROC1"/>
    <property type="match status" value="1"/>
</dbReference>
<dbReference type="AlphaFoldDB" id="A0A1M5TTK9"/>
<dbReference type="Proteomes" id="UP000183967">
    <property type="component" value="Unassembled WGS sequence"/>
</dbReference>
<dbReference type="GO" id="GO:0003677">
    <property type="term" value="F:DNA binding"/>
    <property type="evidence" value="ECO:0007669"/>
    <property type="project" value="InterPro"/>
</dbReference>
<dbReference type="SUPFAM" id="SSF47413">
    <property type="entry name" value="lambda repressor-like DNA-binding domains"/>
    <property type="match status" value="1"/>
</dbReference>
<protein>
    <submittedName>
        <fullName evidence="2">Helix-turn-helix</fullName>
    </submittedName>
</protein>
<dbReference type="Pfam" id="PF01381">
    <property type="entry name" value="HTH_3"/>
    <property type="match status" value="1"/>
</dbReference>
<dbReference type="SMART" id="SM00530">
    <property type="entry name" value="HTH_XRE"/>
    <property type="match status" value="1"/>
</dbReference>
<organism evidence="2 3">
    <name type="scientific">Caloranaerobacter azorensis DSM 13643</name>
    <dbReference type="NCBI Taxonomy" id="1121264"/>
    <lineage>
        <taxon>Bacteria</taxon>
        <taxon>Bacillati</taxon>
        <taxon>Bacillota</taxon>
        <taxon>Tissierellia</taxon>
        <taxon>Tissierellales</taxon>
        <taxon>Thermohalobacteraceae</taxon>
        <taxon>Caloranaerobacter</taxon>
    </lineage>
</organism>
<keyword evidence="3" id="KW-1185">Reference proteome</keyword>
<name>A0A1M5TTK9_9FIRM</name>
<evidence type="ECO:0000313" key="2">
    <source>
        <dbReference type="EMBL" id="SHH54064.1"/>
    </source>
</evidence>
<sequence length="70" mass="8174">MLSRELKSLRIKNGFTQKALAREMGMSETSYSKRENGLIDFTVEEIRKLKSILKMTEDDIIRIFFSEEVA</sequence>
<dbReference type="EMBL" id="FQXO01000025">
    <property type="protein sequence ID" value="SHH54064.1"/>
    <property type="molecule type" value="Genomic_DNA"/>
</dbReference>
<dbReference type="RefSeq" id="WP_073196132.1">
    <property type="nucleotide sequence ID" value="NZ_FQXO01000025.1"/>
</dbReference>
<gene>
    <name evidence="2" type="ORF">SAMN02745135_01127</name>
</gene>
<proteinExistence type="predicted"/>
<dbReference type="OrthoDB" id="2087925at2"/>
<dbReference type="CDD" id="cd00093">
    <property type="entry name" value="HTH_XRE"/>
    <property type="match status" value="1"/>
</dbReference>
<dbReference type="InterPro" id="IPR001387">
    <property type="entry name" value="Cro/C1-type_HTH"/>
</dbReference>
<dbReference type="Gene3D" id="1.10.260.40">
    <property type="entry name" value="lambda repressor-like DNA-binding domains"/>
    <property type="match status" value="1"/>
</dbReference>
<evidence type="ECO:0000313" key="3">
    <source>
        <dbReference type="Proteomes" id="UP000183967"/>
    </source>
</evidence>
<dbReference type="InterPro" id="IPR010982">
    <property type="entry name" value="Lambda_DNA-bd_dom_sf"/>
</dbReference>
<feature type="domain" description="HTH cro/C1-type" evidence="1">
    <location>
        <begin position="6"/>
        <end position="60"/>
    </location>
</feature>